<reference evidence="1" key="1">
    <citation type="submission" date="2022-09" db="EMBL/GenBank/DDBJ databases">
        <title>A Global Phylogenomic Analysis of the Shiitake Genus Lentinula.</title>
        <authorList>
            <consortium name="DOE Joint Genome Institute"/>
            <person name="Sierra-Patev S."/>
            <person name="Min B."/>
            <person name="Naranjo-Ortiz M."/>
            <person name="Looney B."/>
            <person name="Konkel Z."/>
            <person name="Slot J.C."/>
            <person name="Sakamoto Y."/>
            <person name="Steenwyk J.L."/>
            <person name="Rokas A."/>
            <person name="Carro J."/>
            <person name="Camarero S."/>
            <person name="Ferreira P."/>
            <person name="Molpeceres G."/>
            <person name="Ruiz-Duenas F.J."/>
            <person name="Serrano A."/>
            <person name="Henrissat B."/>
            <person name="Drula E."/>
            <person name="Hughes K.W."/>
            <person name="Mata J.L."/>
            <person name="Ishikawa N.K."/>
            <person name="Vargas-Isla R."/>
            <person name="Ushijima S."/>
            <person name="Smith C.A."/>
            <person name="Ahrendt S."/>
            <person name="Andreopoulos W."/>
            <person name="He G."/>
            <person name="Labutti K."/>
            <person name="Lipzen A."/>
            <person name="Ng V."/>
            <person name="Riley R."/>
            <person name="Sandor L."/>
            <person name="Barry K."/>
            <person name="Martinez A.T."/>
            <person name="Xiao Y."/>
            <person name="Gibbons J.G."/>
            <person name="Terashima K."/>
            <person name="Grigoriev I.V."/>
            <person name="Hibbett D.S."/>
        </authorList>
    </citation>
    <scope>NUCLEOTIDE SEQUENCE</scope>
    <source>
        <strain evidence="1">TMI1499</strain>
    </source>
</reference>
<sequence>MFYSAISRNFLTSECGICSSSGTFQSLVTFSTPYSAFTILADFFIVDDLGEYNTVIGLQIWRSCPGPSTRTVQAALTDGLVTTVTESSVAASQSGHCVVGNTACKV</sequence>
<organism evidence="1 2">
    <name type="scientific">Lentinula aff. lateritia</name>
    <dbReference type="NCBI Taxonomy" id="2804960"/>
    <lineage>
        <taxon>Eukaryota</taxon>
        <taxon>Fungi</taxon>
        <taxon>Dikarya</taxon>
        <taxon>Basidiomycota</taxon>
        <taxon>Agaricomycotina</taxon>
        <taxon>Agaricomycetes</taxon>
        <taxon>Agaricomycetidae</taxon>
        <taxon>Agaricales</taxon>
        <taxon>Marasmiineae</taxon>
        <taxon>Omphalotaceae</taxon>
        <taxon>Lentinula</taxon>
    </lineage>
</organism>
<proteinExistence type="predicted"/>
<accession>A0ACC1TNH3</accession>
<protein>
    <submittedName>
        <fullName evidence="1">Uncharacterized protein</fullName>
    </submittedName>
</protein>
<dbReference type="EMBL" id="MU795466">
    <property type="protein sequence ID" value="KAJ3806161.1"/>
    <property type="molecule type" value="Genomic_DNA"/>
</dbReference>
<name>A0ACC1TNH3_9AGAR</name>
<evidence type="ECO:0000313" key="1">
    <source>
        <dbReference type="EMBL" id="KAJ3806161.1"/>
    </source>
</evidence>
<evidence type="ECO:0000313" key="2">
    <source>
        <dbReference type="Proteomes" id="UP001163835"/>
    </source>
</evidence>
<dbReference type="Proteomes" id="UP001163835">
    <property type="component" value="Unassembled WGS sequence"/>
</dbReference>
<keyword evidence="2" id="KW-1185">Reference proteome</keyword>
<comment type="caution">
    <text evidence="1">The sequence shown here is derived from an EMBL/GenBank/DDBJ whole genome shotgun (WGS) entry which is preliminary data.</text>
</comment>
<gene>
    <name evidence="1" type="ORF">F5876DRAFT_69178</name>
</gene>